<feature type="region of interest" description="Disordered" evidence="1">
    <location>
        <begin position="688"/>
        <end position="757"/>
    </location>
</feature>
<feature type="region of interest" description="Disordered" evidence="1">
    <location>
        <begin position="1"/>
        <end position="31"/>
    </location>
</feature>
<dbReference type="EMBL" id="CP051167">
    <property type="protein sequence ID" value="QIZ71829.1"/>
    <property type="molecule type" value="Genomic_DNA"/>
</dbReference>
<sequence length="757" mass="84393">MTNNHELPDRWQAARPSNSDRPDLWSGLSDRPKGAFARRAANMAWDGAATPSHLAASHSPGDSAPLSPRERDSAVSKSAPPGKLNSRRPRRPRPETPRPLWMKWVTSWPFWALLTLVVCGGLGTGALMMLLRLPAIPNCSEHFGMMSSAGDRLYCAQRAANRQNADGLLDAIAILNKLPQDHPLRPEINRQIEKWSVQLLDLAEETFNQGKLSEAIAVARQIPTDVPAANLVEERIARWESIWKEAEDLYKKAEDALEKENWGQAYRYLRQLPALDNTYWATTQYDALAQAIETTREDGNILNKARDLADRGGIDNLNEAIKIVEQIDPKSKVYKESRSLINDLAKQILALARQRLDERNSQDAIYIARQVPANTSVKKEAEDFVELARAQGMAWRSTVQSLEDAIAKARQIGSDRPLYREAQQSIAQWQQSIQDVGYLERARDLAQLGSVRDLRAAIAEAQLVRQGNPQWQEAKQEIDRWNEQIQITEDRPYLQKATDLARYGDRASLMSAIEIARKIPSNRALHDEAQGKIDAWTDEIERMEDQPTLDRAWAAADRGDLKAAISIAETISPGRLLYSEAQSAIDVWEGQIRDGQLLDRAYKIGDAAVTSIQLTEAIDTANQISTLSPLRASADAAIDDWSQRLLDLAQEQSVYDLEAAIELAQKVPYYSSVYRQAQNQIEGWQLLLEPPPIPEPDVATPSPQTPAPTATPNPLPVPTDEGEPNRAEETNAASNSGSNPRNGDRANDDGPRIDFID</sequence>
<feature type="compositionally biased region" description="Pro residues" evidence="1">
    <location>
        <begin position="703"/>
        <end position="717"/>
    </location>
</feature>
<feature type="transmembrane region" description="Helical" evidence="2">
    <location>
        <begin position="108"/>
        <end position="131"/>
    </location>
</feature>
<organism evidence="3 4">
    <name type="scientific">Oxynema aestuarii AP17</name>
    <dbReference type="NCBI Taxonomy" id="2064643"/>
    <lineage>
        <taxon>Bacteria</taxon>
        <taxon>Bacillati</taxon>
        <taxon>Cyanobacteriota</taxon>
        <taxon>Cyanophyceae</taxon>
        <taxon>Oscillatoriophycideae</taxon>
        <taxon>Oscillatoriales</taxon>
        <taxon>Oscillatoriaceae</taxon>
        <taxon>Oxynema</taxon>
        <taxon>Oxynema aestuarii</taxon>
    </lineage>
</organism>
<gene>
    <name evidence="3" type="ORF">HCG48_15595</name>
</gene>
<feature type="compositionally biased region" description="Basic and acidic residues" evidence="1">
    <location>
        <begin position="742"/>
        <end position="757"/>
    </location>
</feature>
<protein>
    <submittedName>
        <fullName evidence="3">Chromosome segregation ATPase</fullName>
    </submittedName>
</protein>
<feature type="compositionally biased region" description="Polar residues" evidence="1">
    <location>
        <begin position="731"/>
        <end position="741"/>
    </location>
</feature>
<keyword evidence="4" id="KW-1185">Reference proteome</keyword>
<name>A0A6H1U2I4_9CYAN</name>
<dbReference type="KEGG" id="oxy:HCG48_15595"/>
<evidence type="ECO:0000313" key="4">
    <source>
        <dbReference type="Proteomes" id="UP000500857"/>
    </source>
</evidence>
<proteinExistence type="predicted"/>
<reference evidence="3 4" key="1">
    <citation type="submission" date="2020-04" db="EMBL/GenBank/DDBJ databases">
        <authorList>
            <person name="Basu S."/>
            <person name="Maruthanayagam V."/>
            <person name="Chakraborty S."/>
            <person name="Pramanik A."/>
            <person name="Mukherjee J."/>
            <person name="Brink B."/>
        </authorList>
    </citation>
    <scope>NUCLEOTIDE SEQUENCE [LARGE SCALE GENOMIC DNA]</scope>
    <source>
        <strain evidence="3 4">AP17</strain>
    </source>
</reference>
<dbReference type="Proteomes" id="UP000500857">
    <property type="component" value="Chromosome"/>
</dbReference>
<keyword evidence="2" id="KW-0472">Membrane</keyword>
<dbReference type="AlphaFoldDB" id="A0A6H1U2I4"/>
<dbReference type="RefSeq" id="WP_168569981.1">
    <property type="nucleotide sequence ID" value="NZ_CP051167.1"/>
</dbReference>
<evidence type="ECO:0000313" key="3">
    <source>
        <dbReference type="EMBL" id="QIZ71829.1"/>
    </source>
</evidence>
<evidence type="ECO:0000256" key="2">
    <source>
        <dbReference type="SAM" id="Phobius"/>
    </source>
</evidence>
<feature type="region of interest" description="Disordered" evidence="1">
    <location>
        <begin position="48"/>
        <end position="98"/>
    </location>
</feature>
<accession>A0A6H1U2I4</accession>
<keyword evidence="2" id="KW-1133">Transmembrane helix</keyword>
<keyword evidence="2" id="KW-0812">Transmembrane</keyword>
<evidence type="ECO:0000256" key="1">
    <source>
        <dbReference type="SAM" id="MobiDB-lite"/>
    </source>
</evidence>